<feature type="domain" description="Big-1" evidence="3">
    <location>
        <begin position="624"/>
        <end position="712"/>
    </location>
</feature>
<dbReference type="EMBL" id="CP001719">
    <property type="protein sequence ID" value="ADC46574.1"/>
    <property type="molecule type" value="Genomic_DNA"/>
</dbReference>
<sequence>MSLNKLKIGRVFICLFILVFISCSINCVFAVDDLAFNDTYYSDLDSVNGDYSGFLSEGDFNGGSSVVVDGEIDSSPIANNKKNSSFALTSKKDSSSPSISTSSKNNKNNKNTSSLKENKTAAPSSQRVFYDRDIVSDEDVIGPGHENLDWINLTHVDDSLFSDNSKEDGAKGSKIATTIVASNLVKYYLNASQLNVGLKDSNGNYLSGKTINFTVGSASYIRTTNSSGRCSLTINLMPGVYTFTIRFLGDSSYSPSSKNVNVTVLKMPTSITASNLVKYYHNSSSLIATLKDTHGNPLSNMTVTFKMGSNNYNRTTNTNGKATLALNMIPGNFSVKISFTHPRYITSSKNVTVTVLSMPTSISASNLNMTYGDGSYLNATLKDAHNNPLSNKTIHYKLNNTIYNRTTNNNGQTSLIININPGTYQFNIYFNENYYQNSNKTATVTVNGIPNSIIASNLVAYVNESPTIVATLKDANNNPLSNKNLTFNRTGTLTNILTNANGQATYNLNGCTGNFNIKITFNTTGYAFSSKTVNVNIKFWPSTITANGATTYFTDTVQLSACLKGENNTPLANKNVKITYANKNITRTTNSAGNVYYDFNENVGTYNVNFSFKENYYQNASKTVTVTVNKMPTSITASNLNITYQDGSSLIATLKDSHGNPIANKTVNFKMETNNYNRTTDANGRATLALNMIPATFNVNITFSHPSYQTSSKSVTVTVNPISNSIIASNLVAYVNESPTIVATLKDANNNPLSNKNLTFNRTGTLTNILTNANGQATYNLNGCTGNFNVKITFNTTGYAITSKTVSVNIKFWPSTITANGATTYFTDTVQLSACLKGENNTPLANKNIKITYGNKNITRTTNSAGNVYYDFNENVGTYNVNFSFNQNYYQNASKTVTVTVNKMPTSITASNLNMTYQDGSSLIATLKDAHGNPIANKTVNFKMETNSYNRTTDANGRATLTLNMIPATFNVNITFSHPSYQTSSKSVTVTVNEIATNLAVSNLNMIYMDGSHLAATLTDGNNNPLANKTIIYTLGNVNYNYTTNNSGQTSLMIHLNPGTYQFTVQFSESHYQSAIKTVTVTVNPISNSIIANNLLAYVNESPHILASLKDSNNNPIINKTLVFNRSGNITNIITNANGQASYNLNGCTGNFNVTITFNATGYAFSSKTVNVNIKFYPSIISANGATDYYGNTIHLSASLKGENNTPLANRTVHISYANKNITRTTDSAGNIYYDFREIPGIYNVCFNFNQNYYQNASKTVSVVVLNPPSPNVNVSSGFYNVSYLLINVSSNISGGILYSSLDNGTTWYTGEDNICFNLTEGNWSVCSYYSLNGFNSSIVYNNFIIDGSAPLVWASNGSGFYKRSLDVNLTSLDIVDKNPVIYYTLDGSLPNNLSAIYTGPIHITSNYGLTKLQFYGVDRFGHNSSIVCVNYFHGNYVANLNSGKYFDSVQDAIDDMDTINGDVIEVNKDLSGACDLNKSVYLRSSCLNNFTWSQPNIVIHSNNSVIEGFDFDGSSMHSVILAGVSNCVIMNNRFSVVEYGIWSSLSGYNNVIMNNNFSSYGLSISFIYLSPIYGGENTYLIKDNIFNHSRCGICLESSLNSIISGNVFIGSNYGLKINGNNNSVVYNNLSFNSYAVCCFGDDNTLMYNNIVNNVYGIYGDYSNLTVNFNRFYNNSAFGLYASGGPINACNNWWGHNNLSVSEDYGFDICLQTDNIDYSSYIILKNYKSYFELRNNFIDNVSCVVDLNWNNLKEYVGEFIDGVNVKFVDMKTGPYPHWIAIESGQALYKTSCVNQVNNVIISLDDEIQTLNYSSFSSSVRFYINTTGFISNNSGNLDNFVANENGSYFTFDVILDHDVDWVSYVWRNIGDFKSELDLIVDGDIVSTSVVESSFYRNNLNNISSNVFDAILLYNDWYYSRLNWAKAVVYVYLSLEYNTTDLNDVQYIYSNVNWGCLSPERKNQLLNDHNITFNDALWNLIQNSYNLSDEDVIFIKNHHKSFNDSVCVSAHYYGNDNEIINLNNINNNTLAYSGGMVIGSWKAPIMYVDGSYQHFIGNNSDNSTDIFTYYHNYGNGSIDWAYSTNYGNLTNGTYDGLMTFTFANDKVNGSVLNHYLSEKNRTDVNGSLVYSNGFMKAAYGSFLEGLLVIYMDDLVADLVSSRYNASWERVSPMVMSVRDDHGRLVMSGESDFYFGRKLLCDDENIIKSFYFACSSVFSSIEHYVHQTLFPDRIGYGVTVDLGRLLADGECLSIVDEGRFIYICPNESDEIYYLCFDKLTGILMDASILGNDAYCYSNQQTEWAFTLGEELIDNCDLIWDYLNGLDVDICALNVSTQDMLKVCYGFNILSDLFTCALLSEVNILIESIGLEESFNAIVPLVGVLVSSLENIGSYVLDEYLSNPKFLSGVVGGLLFEAGMIATCTGVGAPVGLALMGAGTICTAYSSGLIDYNDNDGIYFNTTLENQANFGFSMSCNLISGGIGGLASSSAFKATGSEVIQIASKNAVIDSKGFYTTTISTKYVAYEGSSNTVSRYVINRMVNSQNPSKKIFILKGCRNILDSLMQDCIWEERNNLLIK</sequence>
<evidence type="ECO:0000256" key="1">
    <source>
        <dbReference type="ARBA" id="ARBA00010116"/>
    </source>
</evidence>
<keyword evidence="5" id="KW-1185">Reference proteome</keyword>
<dbReference type="Proteomes" id="UP000008680">
    <property type="component" value="Chromosome"/>
</dbReference>
<dbReference type="STRING" id="634498.mru_0723"/>
<dbReference type="InterPro" id="IPR008969">
    <property type="entry name" value="CarboxyPept-like_regulatory"/>
</dbReference>
<comment type="similarity">
    <text evidence="1">Belongs to the intimin/invasin family.</text>
</comment>
<feature type="domain" description="Big-1" evidence="3">
    <location>
        <begin position="989"/>
        <end position="1076"/>
    </location>
</feature>
<dbReference type="InterPro" id="IPR008964">
    <property type="entry name" value="Invasin/intimin_cell_adhesion"/>
</dbReference>
<dbReference type="Pfam" id="PF13290">
    <property type="entry name" value="CHB_HEX_C_1"/>
    <property type="match status" value="1"/>
</dbReference>
<feature type="domain" description="Big-1" evidence="3">
    <location>
        <begin position="1079"/>
        <end position="1170"/>
    </location>
</feature>
<dbReference type="RefSeq" id="WP_012955525.1">
    <property type="nucleotide sequence ID" value="NC_013790.1"/>
</dbReference>
<protein>
    <submittedName>
        <fullName evidence="4">Adhesin-like protein</fullName>
    </submittedName>
</protein>
<dbReference type="OrthoDB" id="78491at2157"/>
<evidence type="ECO:0000256" key="2">
    <source>
        <dbReference type="SAM" id="MobiDB-lite"/>
    </source>
</evidence>
<dbReference type="SUPFAM" id="SSF49373">
    <property type="entry name" value="Invasin/intimin cell-adhesion fragments"/>
    <property type="match status" value="5"/>
</dbReference>
<dbReference type="InterPro" id="IPR059177">
    <property type="entry name" value="GH29D-like_dom"/>
</dbReference>
<feature type="domain" description="Big-1" evidence="3">
    <location>
        <begin position="260"/>
        <end position="349"/>
    </location>
</feature>
<dbReference type="InterPro" id="IPR003344">
    <property type="entry name" value="Big_1_dom"/>
</dbReference>
<dbReference type="PROSITE" id="PS51257">
    <property type="entry name" value="PROKAR_LIPOPROTEIN"/>
    <property type="match status" value="1"/>
</dbReference>
<dbReference type="SUPFAM" id="SSF49464">
    <property type="entry name" value="Carboxypeptidase regulatory domain-like"/>
    <property type="match status" value="1"/>
</dbReference>
<dbReference type="eggNOG" id="arCOG02488">
    <property type="taxonomic scope" value="Archaea"/>
</dbReference>
<organism evidence="4 5">
    <name type="scientific">Methanobrevibacter ruminantium (strain ATCC 35063 / DSM 1093 / JCM 13430 / OCM 146 / M1)</name>
    <name type="common">Methanobacterium ruminantium</name>
    <dbReference type="NCBI Taxonomy" id="634498"/>
    <lineage>
        <taxon>Archaea</taxon>
        <taxon>Methanobacteriati</taxon>
        <taxon>Methanobacteriota</taxon>
        <taxon>Methanomada group</taxon>
        <taxon>Methanobacteria</taxon>
        <taxon>Methanobacteriales</taxon>
        <taxon>Methanobacteriaceae</taxon>
        <taxon>Methanobrevibacter</taxon>
    </lineage>
</organism>
<proteinExistence type="inferred from homology"/>
<evidence type="ECO:0000313" key="5">
    <source>
        <dbReference type="Proteomes" id="UP000008680"/>
    </source>
</evidence>
<dbReference type="InterPro" id="IPR006626">
    <property type="entry name" value="PbH1"/>
</dbReference>
<dbReference type="InterPro" id="IPR013783">
    <property type="entry name" value="Ig-like_fold"/>
</dbReference>
<evidence type="ECO:0000259" key="3">
    <source>
        <dbReference type="SMART" id="SM00634"/>
    </source>
</evidence>
<reference evidence="4 5" key="1">
    <citation type="journal article" date="2010" name="PLoS ONE">
        <title>The genome sequence of the rumen methanogen Methanobrevibacter ruminantium reveals new possibilities for controlling ruminant methane emissions.</title>
        <authorList>
            <person name="Leahy S.C."/>
            <person name="Kelly W.J."/>
            <person name="Altermann E."/>
            <person name="Ronimus R.S."/>
            <person name="Yeoman C.J."/>
            <person name="Pacheco D.M."/>
            <person name="Li D."/>
            <person name="Kong Z."/>
            <person name="McTavish S."/>
            <person name="Sang C."/>
            <person name="Lambie S.C."/>
            <person name="Janssen P.H."/>
            <person name="Dey D."/>
            <person name="Attwood G.T."/>
        </authorList>
    </citation>
    <scope>NUCLEOTIDE SEQUENCE [LARGE SCALE GENOMIC DNA]</scope>
    <source>
        <strain evidence="5">ATCC 35063 / DSM 1093 / JCM 13430 / OCM 146 / M1</strain>
    </source>
</reference>
<dbReference type="HOGENOM" id="CLU_228018_0_0_2"/>
<dbReference type="KEGG" id="mru:mru_0723"/>
<accession>D3E213</accession>
<dbReference type="InterPro" id="IPR011050">
    <property type="entry name" value="Pectin_lyase_fold/virulence"/>
</dbReference>
<feature type="domain" description="Big-1" evidence="3">
    <location>
        <begin position="897"/>
        <end position="985"/>
    </location>
</feature>
<feature type="compositionally biased region" description="Low complexity" evidence="2">
    <location>
        <begin position="95"/>
        <end position="115"/>
    </location>
</feature>
<dbReference type="Gene3D" id="2.60.40.1120">
    <property type="entry name" value="Carboxypeptidase-like, regulatory domain"/>
    <property type="match status" value="1"/>
</dbReference>
<dbReference type="eggNOG" id="arCOG02526">
    <property type="taxonomic scope" value="Archaea"/>
</dbReference>
<dbReference type="PATRIC" id="fig|634498.28.peg.726"/>
<dbReference type="SMART" id="SM00634">
    <property type="entry name" value="BID_1"/>
    <property type="match status" value="7"/>
</dbReference>
<dbReference type="Gene3D" id="2.60.40.10">
    <property type="entry name" value="Immunoglobulins"/>
    <property type="match status" value="7"/>
</dbReference>
<name>D3E213_METRM</name>
<dbReference type="eggNOG" id="arCOG02486">
    <property type="taxonomic scope" value="Archaea"/>
</dbReference>
<feature type="domain" description="Big-1" evidence="3">
    <location>
        <begin position="442"/>
        <end position="533"/>
    </location>
</feature>
<feature type="domain" description="Big-1" evidence="3">
    <location>
        <begin position="715"/>
        <end position="803"/>
    </location>
</feature>
<feature type="region of interest" description="Disordered" evidence="2">
    <location>
        <begin position="87"/>
        <end position="124"/>
    </location>
</feature>
<dbReference type="GeneID" id="8770371"/>
<dbReference type="SUPFAM" id="SSF51126">
    <property type="entry name" value="Pectin lyase-like"/>
    <property type="match status" value="1"/>
</dbReference>
<dbReference type="SMART" id="SM00710">
    <property type="entry name" value="PbH1"/>
    <property type="match status" value="5"/>
</dbReference>
<evidence type="ECO:0000313" key="4">
    <source>
        <dbReference type="EMBL" id="ADC46574.1"/>
    </source>
</evidence>
<gene>
    <name evidence="4" type="ordered locus">mru_0723</name>
</gene>